<keyword evidence="4" id="KW-1133">Transmembrane helix</keyword>
<keyword evidence="5" id="KW-0175">Coiled coil</keyword>
<organism evidence="9 10">
    <name type="scientific">Hypholoma sublateritium (strain FD-334 SS-4)</name>
    <dbReference type="NCBI Taxonomy" id="945553"/>
    <lineage>
        <taxon>Eukaryota</taxon>
        <taxon>Fungi</taxon>
        <taxon>Dikarya</taxon>
        <taxon>Basidiomycota</taxon>
        <taxon>Agaricomycotina</taxon>
        <taxon>Agaricomycetes</taxon>
        <taxon>Agaricomycetidae</taxon>
        <taxon>Agaricales</taxon>
        <taxon>Agaricineae</taxon>
        <taxon>Strophariaceae</taxon>
        <taxon>Hypholoma</taxon>
    </lineage>
</organism>
<comment type="subcellular location">
    <subcellularLocation>
        <location evidence="2">Membrane</location>
    </subcellularLocation>
    <subcellularLocation>
        <location evidence="1">Mitochondrion</location>
    </subcellularLocation>
</comment>
<dbReference type="EMBL" id="KN817518">
    <property type="protein sequence ID" value="KJA29991.1"/>
    <property type="molecule type" value="Genomic_DNA"/>
</dbReference>
<dbReference type="PANTHER" id="PTHR14360">
    <property type="entry name" value="PROTEIN FMP32, MITOCHONDRIAL"/>
    <property type="match status" value="1"/>
</dbReference>
<dbReference type="InterPro" id="IPR024461">
    <property type="entry name" value="CCDC90-like"/>
</dbReference>
<evidence type="ECO:0000256" key="7">
    <source>
        <dbReference type="ARBA" id="ARBA00023136"/>
    </source>
</evidence>
<evidence type="ECO:0000256" key="2">
    <source>
        <dbReference type="ARBA" id="ARBA00004370"/>
    </source>
</evidence>
<keyword evidence="10" id="KW-1185">Reference proteome</keyword>
<evidence type="ECO:0000256" key="1">
    <source>
        <dbReference type="ARBA" id="ARBA00004173"/>
    </source>
</evidence>
<evidence type="ECO:0000256" key="3">
    <source>
        <dbReference type="ARBA" id="ARBA00022692"/>
    </source>
</evidence>
<feature type="compositionally biased region" description="Polar residues" evidence="8">
    <location>
        <begin position="75"/>
        <end position="101"/>
    </location>
</feature>
<evidence type="ECO:0000313" key="9">
    <source>
        <dbReference type="EMBL" id="KJA29991.1"/>
    </source>
</evidence>
<name>A0A0D2PP58_HYPSF</name>
<dbReference type="GO" id="GO:0016020">
    <property type="term" value="C:membrane"/>
    <property type="evidence" value="ECO:0007669"/>
    <property type="project" value="UniProtKB-SubCell"/>
</dbReference>
<feature type="compositionally biased region" description="Basic and acidic residues" evidence="8">
    <location>
        <begin position="291"/>
        <end position="300"/>
    </location>
</feature>
<feature type="region of interest" description="Disordered" evidence="8">
    <location>
        <begin position="28"/>
        <end position="101"/>
    </location>
</feature>
<keyword evidence="7" id="KW-0472">Membrane</keyword>
<dbReference type="AlphaFoldDB" id="A0A0D2PP58"/>
<feature type="compositionally biased region" description="Polar residues" evidence="8">
    <location>
        <begin position="41"/>
        <end position="54"/>
    </location>
</feature>
<dbReference type="PANTHER" id="PTHR14360:SF12">
    <property type="entry name" value="MOZ PROTEIN REPRESENTS A CHROMATIN-ASSOCIATED ACETYLTRANSFERASE"/>
    <property type="match status" value="1"/>
</dbReference>
<feature type="region of interest" description="Disordered" evidence="8">
    <location>
        <begin position="291"/>
        <end position="318"/>
    </location>
</feature>
<reference evidence="10" key="1">
    <citation type="submission" date="2014-04" db="EMBL/GenBank/DDBJ databases">
        <title>Evolutionary Origins and Diversification of the Mycorrhizal Mutualists.</title>
        <authorList>
            <consortium name="DOE Joint Genome Institute"/>
            <consortium name="Mycorrhizal Genomics Consortium"/>
            <person name="Kohler A."/>
            <person name="Kuo A."/>
            <person name="Nagy L.G."/>
            <person name="Floudas D."/>
            <person name="Copeland A."/>
            <person name="Barry K.W."/>
            <person name="Cichocki N."/>
            <person name="Veneault-Fourrey C."/>
            <person name="LaButti K."/>
            <person name="Lindquist E.A."/>
            <person name="Lipzen A."/>
            <person name="Lundell T."/>
            <person name="Morin E."/>
            <person name="Murat C."/>
            <person name="Riley R."/>
            <person name="Ohm R."/>
            <person name="Sun H."/>
            <person name="Tunlid A."/>
            <person name="Henrissat B."/>
            <person name="Grigoriev I.V."/>
            <person name="Hibbett D.S."/>
            <person name="Martin F."/>
        </authorList>
    </citation>
    <scope>NUCLEOTIDE SEQUENCE [LARGE SCALE GENOMIC DNA]</scope>
    <source>
        <strain evidence="10">FD-334 SS-4</strain>
    </source>
</reference>
<evidence type="ECO:0000256" key="6">
    <source>
        <dbReference type="ARBA" id="ARBA00023128"/>
    </source>
</evidence>
<evidence type="ECO:0000313" key="10">
    <source>
        <dbReference type="Proteomes" id="UP000054270"/>
    </source>
</evidence>
<dbReference type="Gene3D" id="1.20.5.340">
    <property type="match status" value="1"/>
</dbReference>
<evidence type="ECO:0000256" key="5">
    <source>
        <dbReference type="ARBA" id="ARBA00023054"/>
    </source>
</evidence>
<sequence>MLSRSFPRFCRADTRHYIRSQTTTFRGIHNAPAISDPPASHNATDGPQPNSASMTHPRDNPPSNSSIHSPPPPEGSSSQASNSSDVINTSPEVSGLPTSYTANPSYSTPMYTSPPFHTHTFFKALEKTFPEVTARSLMRATRALLVDRIGRVRREGLTVKDLDNQAYLFRAALSELRAEMTMATKNDSASIRAATAALRREVDRLDVKMKEDIGNLKHEIQMELDSRKNEAKADLKQQDIGIEEILNKVIVSVSDLRTDVEEIKWDNMRKAVVTLSSFVVAIIFMMEIQPSKKPEQRHPPPPEITIPTEGMERTQWVT</sequence>
<gene>
    <name evidence="9" type="ORF">HYPSUDRAFT_60830</name>
</gene>
<dbReference type="OMA" id="DVEEIKW"/>
<dbReference type="Proteomes" id="UP000054270">
    <property type="component" value="Unassembled WGS sequence"/>
</dbReference>
<protein>
    <recommendedName>
        <fullName evidence="11">DUF1640 domain-containing protein</fullName>
    </recommendedName>
</protein>
<dbReference type="Pfam" id="PF07798">
    <property type="entry name" value="CCDC90-like"/>
    <property type="match status" value="1"/>
</dbReference>
<accession>A0A0D2PP58</accession>
<evidence type="ECO:0008006" key="11">
    <source>
        <dbReference type="Google" id="ProtNLM"/>
    </source>
</evidence>
<dbReference type="GO" id="GO:0005739">
    <property type="term" value="C:mitochondrion"/>
    <property type="evidence" value="ECO:0007669"/>
    <property type="project" value="UniProtKB-SubCell"/>
</dbReference>
<keyword evidence="3" id="KW-0812">Transmembrane</keyword>
<proteinExistence type="predicted"/>
<evidence type="ECO:0000256" key="8">
    <source>
        <dbReference type="SAM" id="MobiDB-lite"/>
    </source>
</evidence>
<evidence type="ECO:0000256" key="4">
    <source>
        <dbReference type="ARBA" id="ARBA00022989"/>
    </source>
</evidence>
<dbReference type="OrthoDB" id="1552at2759"/>
<keyword evidence="6" id="KW-0496">Mitochondrion</keyword>
<dbReference type="STRING" id="945553.A0A0D2PP58"/>